<gene>
    <name evidence="2" type="ORF">ENQ87_06130</name>
</gene>
<evidence type="ECO:0000313" key="2">
    <source>
        <dbReference type="EMBL" id="HEN41942.1"/>
    </source>
</evidence>
<sequence>MMLAVLRIRLHLKGNASDPYLLYRVRDGFQGAFRLVSGCSDGECSRCVRNDDCPYRIVFGQQLSSDPAAVKRHQKPPLPFAFAFPVFPPAPDAGLEFDVRLALVGNATRFVAEFVAAVNLLFAGKTEQDKLAAEIVRVESLGYHDEATLVCEGRGATVIADSLTLLSTEGLCDSRLLNNNGRMRLRFVTPLKLMQEGRPRRDFSFSLFMRTLIRRISSLASYYCDDGVSADFRWLASLCESVSLSDSSIGWVEWGGGKQGGKLAGLTGEAVLAGVPEEFIPFLLLGELLNVGKGAAFGLGRFTLEHAGG</sequence>
<dbReference type="AlphaFoldDB" id="A0A831UBK4"/>
<dbReference type="InterPro" id="IPR019267">
    <property type="entry name" value="CRISPR-assoc_Cas6_C"/>
</dbReference>
<dbReference type="Pfam" id="PF10040">
    <property type="entry name" value="CRISPR_Cas6"/>
    <property type="match status" value="1"/>
</dbReference>
<dbReference type="Gene3D" id="3.30.70.1900">
    <property type="match status" value="1"/>
</dbReference>
<dbReference type="EMBL" id="DSOV01000022">
    <property type="protein sequence ID" value="HEN41942.1"/>
    <property type="molecule type" value="Genomic_DNA"/>
</dbReference>
<reference evidence="2" key="1">
    <citation type="journal article" date="2020" name="mSystems">
        <title>Genome- and Community-Level Interaction Insights into Carbon Utilization and Element Cycling Functions of Hydrothermarchaeota in Hydrothermal Sediment.</title>
        <authorList>
            <person name="Zhou Z."/>
            <person name="Liu Y."/>
            <person name="Xu W."/>
            <person name="Pan J."/>
            <person name="Luo Z.H."/>
            <person name="Li M."/>
        </authorList>
    </citation>
    <scope>NUCLEOTIDE SEQUENCE [LARGE SCALE GENOMIC DNA]</scope>
    <source>
        <strain evidence="2">SpSt-349</strain>
    </source>
</reference>
<protein>
    <submittedName>
        <fullName evidence="2">CRISPR system precrRNA processing endoribonuclease RAMP protein Cas6</fullName>
    </submittedName>
</protein>
<organism evidence="2">
    <name type="scientific">Geobacter metallireducens</name>
    <dbReference type="NCBI Taxonomy" id="28232"/>
    <lineage>
        <taxon>Bacteria</taxon>
        <taxon>Pseudomonadati</taxon>
        <taxon>Thermodesulfobacteriota</taxon>
        <taxon>Desulfuromonadia</taxon>
        <taxon>Geobacterales</taxon>
        <taxon>Geobacteraceae</taxon>
        <taxon>Geobacter</taxon>
    </lineage>
</organism>
<proteinExistence type="predicted"/>
<accession>A0A831UBK4</accession>
<feature type="domain" description="CRISPR-associated protein Cas6 C-terminal" evidence="1">
    <location>
        <begin position="185"/>
        <end position="301"/>
    </location>
</feature>
<comment type="caution">
    <text evidence="2">The sequence shown here is derived from an EMBL/GenBank/DDBJ whole genome shotgun (WGS) entry which is preliminary data.</text>
</comment>
<evidence type="ECO:0000259" key="1">
    <source>
        <dbReference type="Pfam" id="PF10040"/>
    </source>
</evidence>
<name>A0A831UBK4_GEOME</name>